<evidence type="ECO:0000313" key="1">
    <source>
        <dbReference type="EMBL" id="SHJ46704.1"/>
    </source>
</evidence>
<dbReference type="STRING" id="570521.SAMN04488508_10993"/>
<dbReference type="EMBL" id="FQYP01000009">
    <property type="protein sequence ID" value="SHJ46704.1"/>
    <property type="molecule type" value="Genomic_DNA"/>
</dbReference>
<proteinExistence type="predicted"/>
<evidence type="ECO:0008006" key="3">
    <source>
        <dbReference type="Google" id="ProtNLM"/>
    </source>
</evidence>
<dbReference type="SUPFAM" id="SSF48403">
    <property type="entry name" value="Ankyrin repeat"/>
    <property type="match status" value="1"/>
</dbReference>
<protein>
    <recommendedName>
        <fullName evidence="3">Ankyrin repeat-containing protein</fullName>
    </recommendedName>
</protein>
<evidence type="ECO:0000313" key="2">
    <source>
        <dbReference type="Proteomes" id="UP000184432"/>
    </source>
</evidence>
<dbReference type="AlphaFoldDB" id="A0A1M6JJ47"/>
<sequence>MNRSQFIKTGIGSAGTLMFPVTSVFSQPFSEKTQLDKKIVAEFVGAGHGKFDKVKELLEEYPTLLNAAHDWKNGDFETALGAASHVGYKELATFLIDKGAQANIFTAALFGRIDIIKPTLSFFPNALHAKGPHGFTLLHHAERGGDEAKEVKDYLISLGATETKIQLY</sequence>
<organism evidence="1 2">
    <name type="scientific">Aquimarina spongiae</name>
    <dbReference type="NCBI Taxonomy" id="570521"/>
    <lineage>
        <taxon>Bacteria</taxon>
        <taxon>Pseudomonadati</taxon>
        <taxon>Bacteroidota</taxon>
        <taxon>Flavobacteriia</taxon>
        <taxon>Flavobacteriales</taxon>
        <taxon>Flavobacteriaceae</taxon>
        <taxon>Aquimarina</taxon>
    </lineage>
</organism>
<dbReference type="InterPro" id="IPR036770">
    <property type="entry name" value="Ankyrin_rpt-contain_sf"/>
</dbReference>
<dbReference type="Proteomes" id="UP000184432">
    <property type="component" value="Unassembled WGS sequence"/>
</dbReference>
<keyword evidence="2" id="KW-1185">Reference proteome</keyword>
<dbReference type="RefSeq" id="WP_211483328.1">
    <property type="nucleotide sequence ID" value="NZ_FQYP01000009.1"/>
</dbReference>
<dbReference type="Gene3D" id="1.25.40.20">
    <property type="entry name" value="Ankyrin repeat-containing domain"/>
    <property type="match status" value="1"/>
</dbReference>
<gene>
    <name evidence="1" type="ORF">SAMN04488508_10993</name>
</gene>
<accession>A0A1M6JJ47</accession>
<name>A0A1M6JJ47_9FLAO</name>
<reference evidence="2" key="1">
    <citation type="submission" date="2016-11" db="EMBL/GenBank/DDBJ databases">
        <authorList>
            <person name="Varghese N."/>
            <person name="Submissions S."/>
        </authorList>
    </citation>
    <scope>NUCLEOTIDE SEQUENCE [LARGE SCALE GENOMIC DNA]</scope>
    <source>
        <strain evidence="2">DSM 22623</strain>
    </source>
</reference>